<dbReference type="PANTHER" id="PTHR30085">
    <property type="entry name" value="AMINO ACID ABC TRANSPORTER PERMEASE"/>
    <property type="match status" value="1"/>
</dbReference>
<dbReference type="GO" id="GO:0006865">
    <property type="term" value="P:amino acid transport"/>
    <property type="evidence" value="ECO:0007669"/>
    <property type="project" value="TreeGrafter"/>
</dbReference>
<dbReference type="InterPro" id="IPR018313">
    <property type="entry name" value="SBP_3_CS"/>
</dbReference>
<evidence type="ECO:0000259" key="6">
    <source>
        <dbReference type="SMART" id="SM00062"/>
    </source>
</evidence>
<dbReference type="SUPFAM" id="SSF53850">
    <property type="entry name" value="Periplasmic binding protein-like II"/>
    <property type="match status" value="1"/>
</dbReference>
<protein>
    <submittedName>
        <fullName evidence="7">ABC transporter substrate-binding protein</fullName>
    </submittedName>
</protein>
<comment type="similarity">
    <text evidence="1 4">Belongs to the bacterial solute-binding protein 3 family.</text>
</comment>
<dbReference type="RefSeq" id="WP_200244800.1">
    <property type="nucleotide sequence ID" value="NZ_NRRY01000021.1"/>
</dbReference>
<dbReference type="PANTHER" id="PTHR30085:SF7">
    <property type="entry name" value="AMINO-ACID ABC TRANSPORTER-BINDING PROTEIN YHDW-RELATED"/>
    <property type="match status" value="1"/>
</dbReference>
<evidence type="ECO:0000256" key="1">
    <source>
        <dbReference type="ARBA" id="ARBA00010333"/>
    </source>
</evidence>
<evidence type="ECO:0000313" key="8">
    <source>
        <dbReference type="Proteomes" id="UP001138768"/>
    </source>
</evidence>
<dbReference type="EMBL" id="NRRY01000021">
    <property type="protein sequence ID" value="MBK1619421.1"/>
    <property type="molecule type" value="Genomic_DNA"/>
</dbReference>
<feature type="signal peptide" evidence="5">
    <location>
        <begin position="1"/>
        <end position="27"/>
    </location>
</feature>
<evidence type="ECO:0000256" key="3">
    <source>
        <dbReference type="ARBA" id="ARBA00022729"/>
    </source>
</evidence>
<reference evidence="7 8" key="1">
    <citation type="journal article" date="2020" name="Microorganisms">
        <title>Osmotic Adaptation and Compatible Solute Biosynthesis of Phototrophic Bacteria as Revealed from Genome Analyses.</title>
        <authorList>
            <person name="Imhoff J.F."/>
            <person name="Rahn T."/>
            <person name="Kunzel S."/>
            <person name="Keller A."/>
            <person name="Neulinger S.C."/>
        </authorList>
    </citation>
    <scope>NUCLEOTIDE SEQUENCE [LARGE SCALE GENOMIC DNA]</scope>
    <source>
        <strain evidence="7 8">DSM 25653</strain>
    </source>
</reference>
<evidence type="ECO:0000256" key="2">
    <source>
        <dbReference type="ARBA" id="ARBA00022448"/>
    </source>
</evidence>
<gene>
    <name evidence="7" type="ORF">CKO42_13420</name>
</gene>
<dbReference type="Gene3D" id="3.40.190.10">
    <property type="entry name" value="Periplasmic binding protein-like II"/>
    <property type="match status" value="2"/>
</dbReference>
<dbReference type="SMART" id="SM00062">
    <property type="entry name" value="PBPb"/>
    <property type="match status" value="1"/>
</dbReference>
<name>A0A9X0W9S5_9GAMM</name>
<dbReference type="Pfam" id="PF00497">
    <property type="entry name" value="SBP_bac_3"/>
    <property type="match status" value="1"/>
</dbReference>
<evidence type="ECO:0000256" key="4">
    <source>
        <dbReference type="RuleBase" id="RU003744"/>
    </source>
</evidence>
<feature type="chain" id="PRO_5040776801" evidence="5">
    <location>
        <begin position="28"/>
        <end position="344"/>
    </location>
</feature>
<dbReference type="InterPro" id="IPR051455">
    <property type="entry name" value="Bact_solute-bind_prot3"/>
</dbReference>
<comment type="caution">
    <text evidence="7">The sequence shown here is derived from an EMBL/GenBank/DDBJ whole genome shotgun (WGS) entry which is preliminary data.</text>
</comment>
<organism evidence="7 8">
    <name type="scientific">Lamprobacter modestohalophilus</name>
    <dbReference type="NCBI Taxonomy" id="1064514"/>
    <lineage>
        <taxon>Bacteria</taxon>
        <taxon>Pseudomonadati</taxon>
        <taxon>Pseudomonadota</taxon>
        <taxon>Gammaproteobacteria</taxon>
        <taxon>Chromatiales</taxon>
        <taxon>Chromatiaceae</taxon>
        <taxon>Lamprobacter</taxon>
    </lineage>
</organism>
<keyword evidence="8" id="KW-1185">Reference proteome</keyword>
<dbReference type="AlphaFoldDB" id="A0A9X0W9S5"/>
<feature type="domain" description="Solute-binding protein family 3/N-terminal" evidence="6">
    <location>
        <begin position="39"/>
        <end position="268"/>
    </location>
</feature>
<keyword evidence="3 5" id="KW-0732">Signal</keyword>
<dbReference type="CDD" id="cd13692">
    <property type="entry name" value="PBP2_BztA"/>
    <property type="match status" value="1"/>
</dbReference>
<accession>A0A9X0W9S5</accession>
<dbReference type="InterPro" id="IPR001638">
    <property type="entry name" value="Solute-binding_3/MltF_N"/>
</dbReference>
<sequence>MQLATYRPLGRLLALLLALLLMPLAAAADQLDEVRERGLLRCGVNGEIPGLSYRDDDGDWSGIDVDLCRAVAAAALGSADKVKLIPLTTAERFDALRDGKIDLLARNTTWNQARDLTQGVSFAAILYYDGQGFMVPRSTNTLSTLELGGSQICAIADTTSIDSAKRYFQRHQMPMELKQYPDLKGATKAYLEGECTTLTGDRSQLYALRARLEQPESQRILPEVISRDPLSPAVVKGETRMLDLVRWTLYTLVNAEEMGISSDNVATAKARAQTDAVRTLLDLDGESAEVLGIEPEWGYRVILAVGNYAELFERNLGKASGLNIKRGLNALWTQGGLLYAPPPR</sequence>
<evidence type="ECO:0000313" key="7">
    <source>
        <dbReference type="EMBL" id="MBK1619421.1"/>
    </source>
</evidence>
<dbReference type="Proteomes" id="UP001138768">
    <property type="component" value="Unassembled WGS sequence"/>
</dbReference>
<proteinExistence type="inferred from homology"/>
<dbReference type="PROSITE" id="PS01039">
    <property type="entry name" value="SBP_BACTERIAL_3"/>
    <property type="match status" value="1"/>
</dbReference>
<evidence type="ECO:0000256" key="5">
    <source>
        <dbReference type="SAM" id="SignalP"/>
    </source>
</evidence>
<keyword evidence="2" id="KW-0813">Transport</keyword>